<gene>
    <name evidence="1" type="ORF">CRI88_01685</name>
</gene>
<reference evidence="1 2" key="1">
    <citation type="submission" date="2017-10" db="EMBL/GenBank/DDBJ databases">
        <title>Draft genome of Lysinibacillus fusiformis strain Juneja, a laboratory-derived pathogen of Drosophila melanogaster.</title>
        <authorList>
            <person name="Smith B.R."/>
            <person name="Unckless R.L."/>
        </authorList>
    </citation>
    <scope>NUCLEOTIDE SEQUENCE [LARGE SCALE GENOMIC DNA]</scope>
    <source>
        <strain evidence="1 2">Juneja</strain>
    </source>
</reference>
<organism evidence="1 2">
    <name type="scientific">Lysinibacillus fusiformis</name>
    <dbReference type="NCBI Taxonomy" id="28031"/>
    <lineage>
        <taxon>Bacteria</taxon>
        <taxon>Bacillati</taxon>
        <taxon>Bacillota</taxon>
        <taxon>Bacilli</taxon>
        <taxon>Bacillales</taxon>
        <taxon>Bacillaceae</taxon>
        <taxon>Lysinibacillus</taxon>
    </lineage>
</organism>
<name>A0A2I0V433_9BACI</name>
<accession>A0A2I0V433</accession>
<proteinExistence type="predicted"/>
<protein>
    <submittedName>
        <fullName evidence="1">Uncharacterized protein</fullName>
    </submittedName>
</protein>
<sequence length="171" mass="20114">MRLFHVSENPTITMFHPRLPERADLDATKGLVWAINERCLPNYLTPRDCPRVCFHAGVQTTEQDRGHYLAQASHVVVIENKWFEVLKNTRLYLYEFDSNGFTLLDDNAGYYTSELIQMPINVSEVNDIAKALLERSVELRIVDRLWDIHDEIQYTSLNWSMCRMRFAQPRH</sequence>
<dbReference type="AlphaFoldDB" id="A0A2I0V433"/>
<dbReference type="Proteomes" id="UP000234956">
    <property type="component" value="Unassembled WGS sequence"/>
</dbReference>
<dbReference type="RefSeq" id="WP_036127702.1">
    <property type="nucleotide sequence ID" value="NZ_JAZBNI010000003.1"/>
</dbReference>
<evidence type="ECO:0000313" key="2">
    <source>
        <dbReference type="Proteomes" id="UP000234956"/>
    </source>
</evidence>
<evidence type="ECO:0000313" key="1">
    <source>
        <dbReference type="EMBL" id="PKU53067.1"/>
    </source>
</evidence>
<dbReference type="EMBL" id="PDFK01000001">
    <property type="protein sequence ID" value="PKU53067.1"/>
    <property type="molecule type" value="Genomic_DNA"/>
</dbReference>
<dbReference type="InterPro" id="IPR049253">
    <property type="entry name" value="DUF6886"/>
</dbReference>
<comment type="caution">
    <text evidence="1">The sequence shown here is derived from an EMBL/GenBank/DDBJ whole genome shotgun (WGS) entry which is preliminary data.</text>
</comment>
<dbReference type="Pfam" id="PF21820">
    <property type="entry name" value="DUF6886"/>
    <property type="match status" value="1"/>
</dbReference>